<dbReference type="EMBL" id="LKTM01000246">
    <property type="protein sequence ID" value="KQH78062.1"/>
    <property type="molecule type" value="Genomic_DNA"/>
</dbReference>
<sequence length="327" mass="35295">MLIRISPCIRPVCYEPLDSTHPGTQGFDRFADVIMQFVDAAESLLKGELAQPFNIGSEALRDCAARSEHPGTQSKQTLLTLATQQVAVGLEQCDLLRGVSAVLRADFVVFAPFPLARTSAVVAAKAWYVLTADSREERLRRYLNEELAALYGAPLPLSDDKAVQFRTDRTTDYLAVGATAGLTPVYRKNPRPWDAPFLVRGQAKTEAPPAETQLVKDLFQAAGLQERELAGLPYSLLSAATHGRFRHAGLVGYAPTGPSVGGVSPAAMGVTLEVAAHSIMYAALATRTYLYALARYTSVAEAVVLERLQQSVADWSALAFGHQSTTS</sequence>
<evidence type="ECO:0000313" key="1">
    <source>
        <dbReference type="EMBL" id="KQH78062.1"/>
    </source>
</evidence>
<organism evidence="1 2">
    <name type="scientific">Mycobacterium gordonae</name>
    <dbReference type="NCBI Taxonomy" id="1778"/>
    <lineage>
        <taxon>Bacteria</taxon>
        <taxon>Bacillati</taxon>
        <taxon>Actinomycetota</taxon>
        <taxon>Actinomycetes</taxon>
        <taxon>Mycobacteriales</taxon>
        <taxon>Mycobacteriaceae</taxon>
        <taxon>Mycobacterium</taxon>
    </lineage>
</organism>
<gene>
    <name evidence="1" type="ORF">AO501_20110</name>
</gene>
<dbReference type="Proteomes" id="UP000051677">
    <property type="component" value="Unassembled WGS sequence"/>
</dbReference>
<evidence type="ECO:0000313" key="2">
    <source>
        <dbReference type="Proteomes" id="UP000051677"/>
    </source>
</evidence>
<comment type="caution">
    <text evidence="1">The sequence shown here is derived from an EMBL/GenBank/DDBJ whole genome shotgun (WGS) entry which is preliminary data.</text>
</comment>
<accession>A0A0Q2R1V6</accession>
<name>A0A0Q2R1V6_MYCGO</name>
<dbReference type="AlphaFoldDB" id="A0A0Q2R1V6"/>
<reference evidence="1 2" key="1">
    <citation type="submission" date="2015-10" db="EMBL/GenBank/DDBJ databases">
        <title>Mycobacterium gordonae draft genome assembly.</title>
        <authorList>
            <person name="Ustinova V."/>
            <person name="Smirnova T."/>
            <person name="Blagodatskikh K."/>
            <person name="Varlamov D."/>
            <person name="Larionova E."/>
            <person name="Chernousova L."/>
        </authorList>
    </citation>
    <scope>NUCLEOTIDE SEQUENCE [LARGE SCALE GENOMIC DNA]</scope>
    <source>
        <strain evidence="1 2">CTRI 14-8773</strain>
    </source>
</reference>
<proteinExistence type="predicted"/>
<protein>
    <submittedName>
        <fullName evidence="1">Uncharacterized protein</fullName>
    </submittedName>
</protein>